<dbReference type="Gramene" id="TraesCLE_scaffold_073674_01G000100.1">
    <property type="protein sequence ID" value="TraesCLE_scaffold_073674_01G000100.1"/>
    <property type="gene ID" value="TraesCLE_scaffold_073674_01G000100"/>
</dbReference>
<dbReference type="AlphaFoldDB" id="A0A3B5XUC4"/>
<dbReference type="Gramene" id="TraesCS1A03G0099000.1">
    <property type="protein sequence ID" value="TraesCS1A03G0099000.1.CDS"/>
    <property type="gene ID" value="TraesCS1A03G0099000"/>
</dbReference>
<proteinExistence type="inferred from homology"/>
<dbReference type="Gramene" id="TraesCS1A02G041700.1">
    <property type="protein sequence ID" value="TraesCS1A02G041700.1"/>
    <property type="gene ID" value="TraesCS1A02G041700"/>
</dbReference>
<dbReference type="OMA" id="TRITYTH"/>
<evidence type="ECO:0000256" key="1">
    <source>
        <dbReference type="ARBA" id="ARBA00009861"/>
    </source>
</evidence>
<reference evidence="3" key="1">
    <citation type="submission" date="2018-08" db="EMBL/GenBank/DDBJ databases">
        <authorList>
            <person name="Rossello M."/>
        </authorList>
    </citation>
    <scope>NUCLEOTIDE SEQUENCE [LARGE SCALE GENOMIC DNA]</scope>
    <source>
        <strain evidence="3">cv. Chinese Spring</strain>
    </source>
</reference>
<keyword evidence="2" id="KW-0808">Transferase</keyword>
<dbReference type="InterPro" id="IPR050898">
    <property type="entry name" value="Plant_acyltransferase"/>
</dbReference>
<dbReference type="RefSeq" id="XP_044356218.1">
    <property type="nucleotide sequence ID" value="XM_044500283.1"/>
</dbReference>
<dbReference type="Pfam" id="PF02458">
    <property type="entry name" value="Transferase"/>
    <property type="match status" value="1"/>
</dbReference>
<dbReference type="EnsemblPlants" id="TraesCS1A02G041700.1">
    <property type="protein sequence ID" value="TraesCS1A02G041700.1"/>
    <property type="gene ID" value="TraesCS1A02G041700"/>
</dbReference>
<dbReference type="Gramene" id="TraesJUL1A03G00014220.1">
    <property type="protein sequence ID" value="TraesJUL1A03G00014220.1"/>
    <property type="gene ID" value="TraesJUL1A03G00014220"/>
</dbReference>
<dbReference type="Gramene" id="TraesCAD_scaffold_072557_01G000300.1">
    <property type="protein sequence ID" value="TraesCAD_scaffold_072557_01G000300.1"/>
    <property type="gene ID" value="TraesCAD_scaffold_072557_01G000300"/>
</dbReference>
<organism evidence="3">
    <name type="scientific">Triticum aestivum</name>
    <name type="common">Wheat</name>
    <dbReference type="NCBI Taxonomy" id="4565"/>
    <lineage>
        <taxon>Eukaryota</taxon>
        <taxon>Viridiplantae</taxon>
        <taxon>Streptophyta</taxon>
        <taxon>Embryophyta</taxon>
        <taxon>Tracheophyta</taxon>
        <taxon>Spermatophyta</taxon>
        <taxon>Magnoliopsida</taxon>
        <taxon>Liliopsida</taxon>
        <taxon>Poales</taxon>
        <taxon>Poaceae</taxon>
        <taxon>BOP clade</taxon>
        <taxon>Pooideae</taxon>
        <taxon>Triticodae</taxon>
        <taxon>Triticeae</taxon>
        <taxon>Triticinae</taxon>
        <taxon>Triticum</taxon>
    </lineage>
</organism>
<gene>
    <name evidence="3" type="primary">LOC123077894</name>
</gene>
<dbReference type="SMR" id="A0A3B5XUC4"/>
<dbReference type="KEGG" id="taes:123077894"/>
<comment type="similarity">
    <text evidence="1">Belongs to the plant acyltransferase family.</text>
</comment>
<dbReference type="Gramene" id="TraesPARA_EIv1.0_0093020.1">
    <property type="protein sequence ID" value="TraesPARA_EIv1.0_0093020.1.CDS"/>
    <property type="gene ID" value="TraesPARA_EIv1.0_0093020"/>
</dbReference>
<protein>
    <submittedName>
        <fullName evidence="3">Uncharacterized protein</fullName>
    </submittedName>
</protein>
<dbReference type="STRING" id="4565.A0A3B5XUC4"/>
<dbReference type="GO" id="GO:0016747">
    <property type="term" value="F:acyltransferase activity, transferring groups other than amino-acyl groups"/>
    <property type="evidence" value="ECO:0000318"/>
    <property type="project" value="GO_Central"/>
</dbReference>
<reference evidence="3" key="2">
    <citation type="submission" date="2018-10" db="UniProtKB">
        <authorList>
            <consortium name="EnsemblPlants"/>
        </authorList>
    </citation>
    <scope>IDENTIFICATION</scope>
</reference>
<accession>A0A3B5XUC4</accession>
<dbReference type="Gramene" id="TraesKAR1A01G0020580.1">
    <property type="protein sequence ID" value="cds.TraesKAR1A01G0020580.1"/>
    <property type="gene ID" value="TraesKAR1A01G0020580"/>
</dbReference>
<name>A0A3B5XUC4_WHEAT</name>
<evidence type="ECO:0000313" key="3">
    <source>
        <dbReference type="EnsemblPlants" id="TraesCS1A02G041700.1"/>
    </source>
</evidence>
<dbReference type="GeneID" id="123077894"/>
<evidence type="ECO:0000256" key="2">
    <source>
        <dbReference type="ARBA" id="ARBA00022679"/>
    </source>
</evidence>
<dbReference type="Proteomes" id="UP000019116">
    <property type="component" value="Chromosome 1A"/>
</dbReference>
<evidence type="ECO:0000313" key="4">
    <source>
        <dbReference type="Proteomes" id="UP000019116"/>
    </source>
</evidence>
<dbReference type="InterPro" id="IPR023213">
    <property type="entry name" value="CAT-like_dom_sf"/>
</dbReference>
<keyword evidence="4" id="KW-1185">Reference proteome</keyword>
<dbReference type="PaxDb" id="4565-Traes_1AS_884D71E51.1"/>
<dbReference type="Gramene" id="TraesMAC1A03G00012430.1">
    <property type="protein sequence ID" value="TraesMAC1A03G00012430.1"/>
    <property type="gene ID" value="TraesMAC1A03G00012430"/>
</dbReference>
<dbReference type="PANTHER" id="PTHR31147:SF66">
    <property type="entry name" value="OS05G0315700 PROTEIN"/>
    <property type="match status" value="1"/>
</dbReference>
<dbReference type="Gramene" id="TraesROB_scaffold_109651_01G000100.1">
    <property type="protein sequence ID" value="TraesROB_scaffold_109651_01G000100.1"/>
    <property type="gene ID" value="TraesROB_scaffold_109651_01G000100"/>
</dbReference>
<dbReference type="Gene3D" id="3.30.559.10">
    <property type="entry name" value="Chloramphenicol acetyltransferase-like domain"/>
    <property type="match status" value="2"/>
</dbReference>
<dbReference type="OrthoDB" id="697568at2759"/>
<dbReference type="PANTHER" id="PTHR31147">
    <property type="entry name" value="ACYL TRANSFERASE 4"/>
    <property type="match status" value="1"/>
</dbReference>
<sequence length="453" mass="48697">MASPLPAFVVRRATPVLVVPSAPTPQEAKPLSDIDDAAVMRFYSAGVHLYRGDVSKEGQDPARVIREALAKALVPYYPLAGRLREEAGRKLVVECYAQGVLFVEADADLTADDFGDIGYPPFPCYEQFVLDDTATTNDGGAEPVVDRPLFYVQVTRLKCGGFIFGHRVCHCMVDAPGCVQFVRAIAELARGADAPSVPPAWGREMLMARQPPQPSSYPHLEFQEPAGGPEPDRMLTTPPGDKVCVHFFFGPREIAALRQRVAPLTCSRFELVAACVWQSRTAALGYAADEEVRLSLIVNIRGRPGTPLPVGFYGNAFAYYAAATTAGELCHGGLGFAMELVKKAKSAVTYEHLLSLADLMVATGRPLFAVSRTCILSDVSHAGFKSVDVGWGEAVYAGPVKIGEGPILGLSTYFLRSTNGKGEEATVVPVCLPKDAMDKFRLEVEGLTGGAQL</sequence>